<evidence type="ECO:0000256" key="7">
    <source>
        <dbReference type="ARBA" id="ARBA00022840"/>
    </source>
</evidence>
<evidence type="ECO:0000259" key="11">
    <source>
        <dbReference type="Pfam" id="PF07730"/>
    </source>
</evidence>
<evidence type="ECO:0000256" key="9">
    <source>
        <dbReference type="SAM" id="Phobius"/>
    </source>
</evidence>
<feature type="domain" description="Histidine kinase/HSP90-like ATPase" evidence="10">
    <location>
        <begin position="292"/>
        <end position="383"/>
    </location>
</feature>
<evidence type="ECO:0000256" key="2">
    <source>
        <dbReference type="ARBA" id="ARBA00012438"/>
    </source>
</evidence>
<evidence type="ECO:0000259" key="10">
    <source>
        <dbReference type="Pfam" id="PF02518"/>
    </source>
</evidence>
<dbReference type="InterPro" id="IPR036890">
    <property type="entry name" value="HATPase_C_sf"/>
</dbReference>
<feature type="domain" description="DUF7134" evidence="12">
    <location>
        <begin position="7"/>
        <end position="153"/>
    </location>
</feature>
<evidence type="ECO:0000313" key="14">
    <source>
        <dbReference type="Proteomes" id="UP000659904"/>
    </source>
</evidence>
<keyword evidence="5" id="KW-0547">Nucleotide-binding</keyword>
<gene>
    <name evidence="13" type="ORF">Cci01nite_27220</name>
</gene>
<keyword evidence="7" id="KW-0067">ATP-binding</keyword>
<evidence type="ECO:0000313" key="13">
    <source>
        <dbReference type="EMBL" id="GIF97628.1"/>
    </source>
</evidence>
<dbReference type="EMBL" id="BONH01000009">
    <property type="protein sequence ID" value="GIF97628.1"/>
    <property type="molecule type" value="Genomic_DNA"/>
</dbReference>
<dbReference type="GO" id="GO:0016020">
    <property type="term" value="C:membrane"/>
    <property type="evidence" value="ECO:0007669"/>
    <property type="project" value="InterPro"/>
</dbReference>
<dbReference type="PANTHER" id="PTHR24421">
    <property type="entry name" value="NITRATE/NITRITE SENSOR PROTEIN NARX-RELATED"/>
    <property type="match status" value="1"/>
</dbReference>
<keyword evidence="14" id="KW-1185">Reference proteome</keyword>
<dbReference type="SUPFAM" id="SSF55874">
    <property type="entry name" value="ATPase domain of HSP90 chaperone/DNA topoisomerase II/histidine kinase"/>
    <property type="match status" value="1"/>
</dbReference>
<comment type="caution">
    <text evidence="13">The sequence shown here is derived from an EMBL/GenBank/DDBJ whole genome shotgun (WGS) entry which is preliminary data.</text>
</comment>
<dbReference type="Gene3D" id="3.30.565.10">
    <property type="entry name" value="Histidine kinase-like ATPase, C-terminal domain"/>
    <property type="match status" value="1"/>
</dbReference>
<dbReference type="GO" id="GO:0005524">
    <property type="term" value="F:ATP binding"/>
    <property type="evidence" value="ECO:0007669"/>
    <property type="project" value="UniProtKB-KW"/>
</dbReference>
<dbReference type="Pfam" id="PF07730">
    <property type="entry name" value="HisKA_3"/>
    <property type="match status" value="1"/>
</dbReference>
<name>A0A8J3KEP0_9ACTN</name>
<protein>
    <recommendedName>
        <fullName evidence="2">histidine kinase</fullName>
        <ecNumber evidence="2">2.7.13.3</ecNumber>
    </recommendedName>
</protein>
<dbReference type="InterPro" id="IPR050482">
    <property type="entry name" value="Sensor_HK_TwoCompSys"/>
</dbReference>
<comment type="catalytic activity">
    <reaction evidence="1">
        <text>ATP + protein L-histidine = ADP + protein N-phospho-L-histidine.</text>
        <dbReference type="EC" id="2.7.13.3"/>
    </reaction>
</comment>
<keyword evidence="8" id="KW-0902">Two-component regulatory system</keyword>
<keyword evidence="9" id="KW-1133">Transmembrane helix</keyword>
<evidence type="ECO:0000256" key="5">
    <source>
        <dbReference type="ARBA" id="ARBA00022741"/>
    </source>
</evidence>
<dbReference type="Gene3D" id="1.20.5.1930">
    <property type="match status" value="1"/>
</dbReference>
<dbReference type="InterPro" id="IPR003594">
    <property type="entry name" value="HATPase_dom"/>
</dbReference>
<keyword evidence="4" id="KW-0808">Transferase</keyword>
<sequence length="383" mass="40641">MPAVLWTRRALAFDLLVGFGVLGLTLLEIRNPLSPPSLMWLGGVMAAAIVLRRRLPLTALAVISTAALVQAMCYAPENQPLPFDLAVLAGMYAVVKYGRRMWHAYLAAAVIALGVVVVVVRQGDATRWWALALWYVGVCGGVWLMAYTMRQRRIYVAGLEERAATLERERGHLARIAVADERAAIARELHDVVAHSLAVMIVQADGGRYAFDADPGKAREALATVAATGRDALEDMRLLVGVLRGAGPEAEPESRRRVTLAEIDALVDGARSAGLAVTVDARLPQTVPPAVELAVYRITQEALTNVLRHAGPGAAVTLSLVEQGGAVAVSVDDDGGARPRVPAAREAGHGLTGMRERVAVHGGVLTAGPRPGGGWSLRAEVPL</sequence>
<keyword evidence="6 13" id="KW-0418">Kinase</keyword>
<feature type="transmembrane region" description="Helical" evidence="9">
    <location>
        <begin position="10"/>
        <end position="27"/>
    </location>
</feature>
<dbReference type="InterPro" id="IPR011712">
    <property type="entry name" value="Sig_transdc_His_kin_sub3_dim/P"/>
</dbReference>
<evidence type="ECO:0000256" key="8">
    <source>
        <dbReference type="ARBA" id="ARBA00023012"/>
    </source>
</evidence>
<dbReference type="Pfam" id="PF02518">
    <property type="entry name" value="HATPase_c"/>
    <property type="match status" value="1"/>
</dbReference>
<dbReference type="InterPro" id="IPR055558">
    <property type="entry name" value="DUF7134"/>
</dbReference>
<keyword evidence="9" id="KW-0472">Membrane</keyword>
<accession>A0A8J3KEP0</accession>
<evidence type="ECO:0000256" key="4">
    <source>
        <dbReference type="ARBA" id="ARBA00022679"/>
    </source>
</evidence>
<dbReference type="GO" id="GO:0046983">
    <property type="term" value="F:protein dimerization activity"/>
    <property type="evidence" value="ECO:0007669"/>
    <property type="project" value="InterPro"/>
</dbReference>
<dbReference type="RefSeq" id="WP_120315152.1">
    <property type="nucleotide sequence ID" value="NZ_BONH01000009.1"/>
</dbReference>
<reference evidence="13 14" key="1">
    <citation type="submission" date="2021-01" db="EMBL/GenBank/DDBJ databases">
        <title>Whole genome shotgun sequence of Catellatospora citrea NBRC 14495.</title>
        <authorList>
            <person name="Komaki H."/>
            <person name="Tamura T."/>
        </authorList>
    </citation>
    <scope>NUCLEOTIDE SEQUENCE [LARGE SCALE GENOMIC DNA]</scope>
    <source>
        <strain evidence="13 14">NBRC 14495</strain>
    </source>
</reference>
<keyword evidence="9" id="KW-0812">Transmembrane</keyword>
<keyword evidence="3" id="KW-0597">Phosphoprotein</keyword>
<organism evidence="13 14">
    <name type="scientific">Catellatospora citrea</name>
    <dbReference type="NCBI Taxonomy" id="53366"/>
    <lineage>
        <taxon>Bacteria</taxon>
        <taxon>Bacillati</taxon>
        <taxon>Actinomycetota</taxon>
        <taxon>Actinomycetes</taxon>
        <taxon>Micromonosporales</taxon>
        <taxon>Micromonosporaceae</taxon>
        <taxon>Catellatospora</taxon>
    </lineage>
</organism>
<dbReference type="PANTHER" id="PTHR24421:SF10">
    <property type="entry name" value="NITRATE_NITRITE SENSOR PROTEIN NARQ"/>
    <property type="match status" value="1"/>
</dbReference>
<feature type="domain" description="Signal transduction histidine kinase subgroup 3 dimerisation and phosphoacceptor" evidence="11">
    <location>
        <begin position="181"/>
        <end position="245"/>
    </location>
</feature>
<feature type="transmembrane region" description="Helical" evidence="9">
    <location>
        <begin position="58"/>
        <end position="75"/>
    </location>
</feature>
<dbReference type="GO" id="GO:0000155">
    <property type="term" value="F:phosphorelay sensor kinase activity"/>
    <property type="evidence" value="ECO:0007669"/>
    <property type="project" value="InterPro"/>
</dbReference>
<dbReference type="Pfam" id="PF23539">
    <property type="entry name" value="DUF7134"/>
    <property type="match status" value="1"/>
</dbReference>
<feature type="transmembrane region" description="Helical" evidence="9">
    <location>
        <begin position="128"/>
        <end position="147"/>
    </location>
</feature>
<dbReference type="AlphaFoldDB" id="A0A8J3KEP0"/>
<dbReference type="Proteomes" id="UP000659904">
    <property type="component" value="Unassembled WGS sequence"/>
</dbReference>
<dbReference type="EC" id="2.7.13.3" evidence="2"/>
<feature type="transmembrane region" description="Helical" evidence="9">
    <location>
        <begin position="104"/>
        <end position="122"/>
    </location>
</feature>
<evidence type="ECO:0000256" key="1">
    <source>
        <dbReference type="ARBA" id="ARBA00000085"/>
    </source>
</evidence>
<evidence type="ECO:0000256" key="3">
    <source>
        <dbReference type="ARBA" id="ARBA00022553"/>
    </source>
</evidence>
<dbReference type="CDD" id="cd16917">
    <property type="entry name" value="HATPase_UhpB-NarQ-NarX-like"/>
    <property type="match status" value="1"/>
</dbReference>
<evidence type="ECO:0000256" key="6">
    <source>
        <dbReference type="ARBA" id="ARBA00022777"/>
    </source>
</evidence>
<evidence type="ECO:0000259" key="12">
    <source>
        <dbReference type="Pfam" id="PF23539"/>
    </source>
</evidence>
<proteinExistence type="predicted"/>